<name>T2G9N6_MEGG1</name>
<sequence length="193" mass="21099">MHDISLGHTLEDYLTGELVEATTYEDLRQALARLLVEELGWPRDRLQPRQKIEFEAQGAAYVRLVDFIARDHAGAPVCLLDFCPGEVSTFVRETLAAARIHPDGPIPLAVITDSKDALLLAVATGEPLAQGMQALPRWQRLQELAAAHPVRALPPQQLALERRICHAYSESRHSCCSHAAACQLARGGGRPAG</sequence>
<evidence type="ECO:0000313" key="3">
    <source>
        <dbReference type="Proteomes" id="UP000016587"/>
    </source>
</evidence>
<dbReference type="OrthoDB" id="5430956at2"/>
<proteinExistence type="predicted"/>
<accession>T2G9N6</accession>
<organism evidence="2 3">
    <name type="scientific">Megalodesulfovibrio gigas (strain ATCC 19364 / DSM 1382 / NCIMB 9332 / VKM B-1759)</name>
    <name type="common">Desulfovibrio gigas</name>
    <dbReference type="NCBI Taxonomy" id="1121448"/>
    <lineage>
        <taxon>Bacteria</taxon>
        <taxon>Pseudomonadati</taxon>
        <taxon>Thermodesulfobacteriota</taxon>
        <taxon>Desulfovibrionia</taxon>
        <taxon>Desulfovibrionales</taxon>
        <taxon>Desulfovibrionaceae</taxon>
        <taxon>Megalodesulfovibrio</taxon>
    </lineage>
</organism>
<dbReference type="Proteomes" id="UP000016587">
    <property type="component" value="Chromosome"/>
</dbReference>
<dbReference type="STRING" id="1121448.DGI_0693"/>
<evidence type="ECO:0000259" key="1">
    <source>
        <dbReference type="Pfam" id="PF13588"/>
    </source>
</evidence>
<dbReference type="AlphaFoldDB" id="T2G9N6"/>
<dbReference type="PATRIC" id="fig|1121448.10.peg.700"/>
<reference evidence="3" key="2">
    <citation type="submission" date="2013-07" db="EMBL/GenBank/DDBJ databases">
        <authorList>
            <person name="Morais-Silva F.O."/>
            <person name="Rezende A.M."/>
            <person name="Pimentel C."/>
            <person name="Resende D.M."/>
            <person name="Santos C.I."/>
            <person name="Clemente C."/>
            <person name="de Oliveira L.M."/>
            <person name="da Silva S.M."/>
            <person name="Costa D.A."/>
            <person name="Varela-Raposo A."/>
            <person name="Horacio E.C.A."/>
            <person name="Matos M."/>
            <person name="Flores O."/>
            <person name="Ruiz J.C."/>
            <person name="Rodrigues-Pousada C."/>
        </authorList>
    </citation>
    <scope>NUCLEOTIDE SEQUENCE [LARGE SCALE GENOMIC DNA]</scope>
    <source>
        <strain evidence="3">ATCC 19364 / DSM 1382 / NCIMB 9332 / VKM B-1759</strain>
    </source>
</reference>
<evidence type="ECO:0000313" key="2">
    <source>
        <dbReference type="EMBL" id="AGW12597.1"/>
    </source>
</evidence>
<gene>
    <name evidence="2" type="ORF">DGI_0693</name>
</gene>
<dbReference type="EMBL" id="CP006585">
    <property type="protein sequence ID" value="AGW12597.1"/>
    <property type="molecule type" value="Genomic_DNA"/>
</dbReference>
<keyword evidence="3" id="KW-1185">Reference proteome</keyword>
<protein>
    <recommendedName>
        <fullName evidence="1">Type I restriction enzyme R protein N-terminal domain-containing protein</fullName>
    </recommendedName>
</protein>
<reference evidence="2 3" key="1">
    <citation type="journal article" date="2013" name="J. Bacteriol.">
        <title>Roles of HynAB and Ech, the only two hydrogenases found in the model sulfate reducer Desulfovibrio gigas.</title>
        <authorList>
            <person name="Morais-Silva F.O."/>
            <person name="Santos C.I."/>
            <person name="Rodrigues R."/>
            <person name="Pereira I.A."/>
            <person name="Rodrigues-Pousada C."/>
        </authorList>
    </citation>
    <scope>NUCLEOTIDE SEQUENCE [LARGE SCALE GENOMIC DNA]</scope>
    <source>
        <strain evidence="3">ATCC 19364 / DSM 1382 / NCIMB 9332 / VKM B-1759</strain>
    </source>
</reference>
<dbReference type="InterPro" id="IPR029464">
    <property type="entry name" value="HSDR_N"/>
</dbReference>
<dbReference type="KEGG" id="dgg:DGI_0693"/>
<dbReference type="Pfam" id="PF13588">
    <property type="entry name" value="HSDR_N_2"/>
    <property type="match status" value="1"/>
</dbReference>
<dbReference type="eggNOG" id="ENOG5031H6C">
    <property type="taxonomic scope" value="Bacteria"/>
</dbReference>
<dbReference type="HOGENOM" id="CLU_124350_0_0_7"/>
<dbReference type="RefSeq" id="WP_021759264.1">
    <property type="nucleotide sequence ID" value="NC_022444.1"/>
</dbReference>
<feature type="domain" description="Type I restriction enzyme R protein N-terminal" evidence="1">
    <location>
        <begin position="25"/>
        <end position="136"/>
    </location>
</feature>